<dbReference type="GO" id="GO:0005829">
    <property type="term" value="C:cytosol"/>
    <property type="evidence" value="ECO:0007669"/>
    <property type="project" value="TreeGrafter"/>
</dbReference>
<keyword evidence="2" id="KW-0805">Transcription regulation</keyword>
<dbReference type="GO" id="GO:0003677">
    <property type="term" value="F:DNA binding"/>
    <property type="evidence" value="ECO:0007669"/>
    <property type="project" value="UniProtKB-KW"/>
</dbReference>
<dbReference type="GO" id="GO:0003700">
    <property type="term" value="F:DNA-binding transcription factor activity"/>
    <property type="evidence" value="ECO:0007669"/>
    <property type="project" value="InterPro"/>
</dbReference>
<gene>
    <name evidence="6" type="ORF">LKD32_09555</name>
</gene>
<evidence type="ECO:0000256" key="3">
    <source>
        <dbReference type="ARBA" id="ARBA00023125"/>
    </source>
</evidence>
<proteinExistence type="inferred from homology"/>
<dbReference type="EMBL" id="JAJEPU010000026">
    <property type="protein sequence ID" value="MCC2165115.1"/>
    <property type="molecule type" value="Genomic_DNA"/>
</dbReference>
<evidence type="ECO:0000313" key="6">
    <source>
        <dbReference type="EMBL" id="MCC2165115.1"/>
    </source>
</evidence>
<evidence type="ECO:0000256" key="1">
    <source>
        <dbReference type="ARBA" id="ARBA00009437"/>
    </source>
</evidence>
<dbReference type="InterPro" id="IPR000847">
    <property type="entry name" value="LysR_HTH_N"/>
</dbReference>
<dbReference type="PANTHER" id="PTHR30419">
    <property type="entry name" value="HTH-TYPE TRANSCRIPTIONAL REGULATOR YBHD"/>
    <property type="match status" value="1"/>
</dbReference>
<keyword evidence="3" id="KW-0238">DNA-binding</keyword>
<protein>
    <submittedName>
        <fullName evidence="6">LysR family transcriptional regulator</fullName>
    </submittedName>
</protein>
<evidence type="ECO:0000256" key="2">
    <source>
        <dbReference type="ARBA" id="ARBA00023015"/>
    </source>
</evidence>
<dbReference type="Gene3D" id="3.40.190.290">
    <property type="match status" value="1"/>
</dbReference>
<reference evidence="6" key="1">
    <citation type="submission" date="2021-10" db="EMBL/GenBank/DDBJ databases">
        <title>Anaerobic single-cell dispensing facilitates the cultivation of human gut bacteria.</title>
        <authorList>
            <person name="Afrizal A."/>
        </authorList>
    </citation>
    <scope>NUCLEOTIDE SEQUENCE</scope>
    <source>
        <strain evidence="6">CLA-AA-H274</strain>
    </source>
</reference>
<dbReference type="PANTHER" id="PTHR30419:SF8">
    <property type="entry name" value="NITROGEN ASSIMILATION TRANSCRIPTIONAL ACTIVATOR-RELATED"/>
    <property type="match status" value="1"/>
</dbReference>
<dbReference type="Pfam" id="PF03466">
    <property type="entry name" value="LysR_substrate"/>
    <property type="match status" value="1"/>
</dbReference>
<dbReference type="Proteomes" id="UP001198962">
    <property type="component" value="Unassembled WGS sequence"/>
</dbReference>
<evidence type="ECO:0000313" key="7">
    <source>
        <dbReference type="Proteomes" id="UP001198962"/>
    </source>
</evidence>
<keyword evidence="7" id="KW-1185">Reference proteome</keyword>
<accession>A0AAE3AR32</accession>
<dbReference type="PROSITE" id="PS50931">
    <property type="entry name" value="HTH_LYSR"/>
    <property type="match status" value="1"/>
</dbReference>
<dbReference type="Pfam" id="PF00126">
    <property type="entry name" value="HTH_1"/>
    <property type="match status" value="1"/>
</dbReference>
<organism evidence="6 7">
    <name type="scientific">Brotaphodocola catenula</name>
    <dbReference type="NCBI Taxonomy" id="2885361"/>
    <lineage>
        <taxon>Bacteria</taxon>
        <taxon>Bacillati</taxon>
        <taxon>Bacillota</taxon>
        <taxon>Clostridia</taxon>
        <taxon>Lachnospirales</taxon>
        <taxon>Lachnospiraceae</taxon>
        <taxon>Brotaphodocola</taxon>
    </lineage>
</organism>
<dbReference type="RefSeq" id="WP_308451512.1">
    <property type="nucleotide sequence ID" value="NZ_JAJEPU010000026.1"/>
</dbReference>
<keyword evidence="4" id="KW-0804">Transcription</keyword>
<dbReference type="InterPro" id="IPR050950">
    <property type="entry name" value="HTH-type_LysR_regulators"/>
</dbReference>
<dbReference type="CDD" id="cd05466">
    <property type="entry name" value="PBP2_LTTR_substrate"/>
    <property type="match status" value="1"/>
</dbReference>
<dbReference type="PRINTS" id="PR00039">
    <property type="entry name" value="HTHLYSR"/>
</dbReference>
<dbReference type="SUPFAM" id="SSF46785">
    <property type="entry name" value="Winged helix' DNA-binding domain"/>
    <property type="match status" value="1"/>
</dbReference>
<evidence type="ECO:0000259" key="5">
    <source>
        <dbReference type="PROSITE" id="PS50931"/>
    </source>
</evidence>
<comment type="similarity">
    <text evidence="1">Belongs to the LysR transcriptional regulatory family.</text>
</comment>
<dbReference type="AlphaFoldDB" id="A0AAE3AR32"/>
<evidence type="ECO:0000256" key="4">
    <source>
        <dbReference type="ARBA" id="ARBA00023163"/>
    </source>
</evidence>
<dbReference type="InterPro" id="IPR005119">
    <property type="entry name" value="LysR_subst-bd"/>
</dbReference>
<comment type="caution">
    <text evidence="6">The sequence shown here is derived from an EMBL/GenBank/DDBJ whole genome shotgun (WGS) entry which is preliminary data.</text>
</comment>
<dbReference type="InterPro" id="IPR036388">
    <property type="entry name" value="WH-like_DNA-bd_sf"/>
</dbReference>
<dbReference type="FunFam" id="1.10.10.10:FF:000001">
    <property type="entry name" value="LysR family transcriptional regulator"/>
    <property type="match status" value="1"/>
</dbReference>
<dbReference type="InterPro" id="IPR036390">
    <property type="entry name" value="WH_DNA-bd_sf"/>
</dbReference>
<sequence length="326" mass="36949">MDLKQLEYIVKIADEKNVSRAAEKLFISQSALNQQLLKLEKDLSAPLFFRTRNNWQLTEVGEIYVRTAREILGLKESAYNQIADVLGSESRHFTLGIAPGRGIRMFTHVYPKFLEKFPGVSISPIEMSSYRQQSLIADEKLDLGFLTIGDSQKINSNYHTIYSEEIFVALPTNHPLSKSISRSPGQIPEIELSALQDEPFVLMYPGSSCRFLTDAIFGEAGITPNVLFETSNAGSIAYFVSSGLCCGFIPEFYALERNDISLFALPSHPHWDVAFCYSKRSYLSKPLKEFIRLCSEYWTEYYQQKRPVSGNTHESEHPDSVPDETL</sequence>
<feature type="domain" description="HTH lysR-type" evidence="5">
    <location>
        <begin position="1"/>
        <end position="58"/>
    </location>
</feature>
<dbReference type="Gene3D" id="1.10.10.10">
    <property type="entry name" value="Winged helix-like DNA-binding domain superfamily/Winged helix DNA-binding domain"/>
    <property type="match status" value="1"/>
</dbReference>
<name>A0AAE3AR32_9FIRM</name>
<dbReference type="SUPFAM" id="SSF53850">
    <property type="entry name" value="Periplasmic binding protein-like II"/>
    <property type="match status" value="1"/>
</dbReference>